<dbReference type="AlphaFoldDB" id="A0A6H5G186"/>
<accession>A0A6H5G186</accession>
<dbReference type="Proteomes" id="UP000479000">
    <property type="component" value="Unassembled WGS sequence"/>
</dbReference>
<keyword evidence="3" id="KW-1185">Reference proteome</keyword>
<reference evidence="2 3" key="1">
    <citation type="submission" date="2020-02" db="EMBL/GenBank/DDBJ databases">
        <authorList>
            <person name="Ferguson B K."/>
        </authorList>
    </citation>
    <scope>NUCLEOTIDE SEQUENCE [LARGE SCALE GENOMIC DNA]</scope>
</reference>
<evidence type="ECO:0000313" key="3">
    <source>
        <dbReference type="Proteomes" id="UP000479000"/>
    </source>
</evidence>
<organism evidence="2 3">
    <name type="scientific">Nesidiocoris tenuis</name>
    <dbReference type="NCBI Taxonomy" id="355587"/>
    <lineage>
        <taxon>Eukaryota</taxon>
        <taxon>Metazoa</taxon>
        <taxon>Ecdysozoa</taxon>
        <taxon>Arthropoda</taxon>
        <taxon>Hexapoda</taxon>
        <taxon>Insecta</taxon>
        <taxon>Pterygota</taxon>
        <taxon>Neoptera</taxon>
        <taxon>Paraneoptera</taxon>
        <taxon>Hemiptera</taxon>
        <taxon>Heteroptera</taxon>
        <taxon>Panheteroptera</taxon>
        <taxon>Cimicomorpha</taxon>
        <taxon>Miridae</taxon>
        <taxon>Dicyphina</taxon>
        <taxon>Nesidiocoris</taxon>
    </lineage>
</organism>
<feature type="non-terminal residue" evidence="2">
    <location>
        <position position="92"/>
    </location>
</feature>
<evidence type="ECO:0000313" key="2">
    <source>
        <dbReference type="EMBL" id="CAA9995541.1"/>
    </source>
</evidence>
<feature type="transmembrane region" description="Helical" evidence="1">
    <location>
        <begin position="25"/>
        <end position="47"/>
    </location>
</feature>
<evidence type="ECO:0000256" key="1">
    <source>
        <dbReference type="SAM" id="Phobius"/>
    </source>
</evidence>
<protein>
    <submittedName>
        <fullName evidence="2">Uncharacterized protein</fullName>
    </submittedName>
</protein>
<keyword evidence="1" id="KW-0812">Transmembrane</keyword>
<gene>
    <name evidence="2" type="ORF">NTEN_LOCUS2332</name>
</gene>
<sequence length="92" mass="10873">MAWGCGRPRGQQLIYYVLVYPNRKIIHRVTILINTYLLLALIVLLVLNRMRPPRRILGTQNNMYLRKNNGRKNNQPHLQLLESQKIVRKLAI</sequence>
<keyword evidence="1" id="KW-1133">Transmembrane helix</keyword>
<name>A0A6H5G186_9HEMI</name>
<feature type="non-terminal residue" evidence="2">
    <location>
        <position position="1"/>
    </location>
</feature>
<proteinExistence type="predicted"/>
<dbReference type="EMBL" id="CADCXU010003565">
    <property type="protein sequence ID" value="CAA9995541.1"/>
    <property type="molecule type" value="Genomic_DNA"/>
</dbReference>
<keyword evidence="1" id="KW-0472">Membrane</keyword>